<proteinExistence type="predicted"/>
<evidence type="ECO:0000256" key="2">
    <source>
        <dbReference type="SAM" id="SignalP"/>
    </source>
</evidence>
<dbReference type="SUPFAM" id="SSF47473">
    <property type="entry name" value="EF-hand"/>
    <property type="match status" value="1"/>
</dbReference>
<evidence type="ECO:0000259" key="3">
    <source>
        <dbReference type="Pfam" id="PF13202"/>
    </source>
</evidence>
<keyword evidence="2" id="KW-0732">Signal</keyword>
<dbReference type="PROSITE" id="PS00018">
    <property type="entry name" value="EF_HAND_1"/>
    <property type="match status" value="1"/>
</dbReference>
<protein>
    <submittedName>
        <fullName evidence="4">EF hand</fullName>
    </submittedName>
</protein>
<dbReference type="InterPro" id="IPR011992">
    <property type="entry name" value="EF-hand-dom_pair"/>
</dbReference>
<evidence type="ECO:0000313" key="5">
    <source>
        <dbReference type="Proteomes" id="UP000183471"/>
    </source>
</evidence>
<keyword evidence="5" id="KW-1185">Reference proteome</keyword>
<organism evidence="4 5">
    <name type="scientific">Nitrosospira multiformis</name>
    <dbReference type="NCBI Taxonomy" id="1231"/>
    <lineage>
        <taxon>Bacteria</taxon>
        <taxon>Pseudomonadati</taxon>
        <taxon>Pseudomonadota</taxon>
        <taxon>Betaproteobacteria</taxon>
        <taxon>Nitrosomonadales</taxon>
        <taxon>Nitrosomonadaceae</taxon>
        <taxon>Nitrosospira</taxon>
    </lineage>
</organism>
<evidence type="ECO:0000256" key="1">
    <source>
        <dbReference type="SAM" id="MobiDB-lite"/>
    </source>
</evidence>
<evidence type="ECO:0000313" key="4">
    <source>
        <dbReference type="EMBL" id="SDQ51248.1"/>
    </source>
</evidence>
<feature type="domain" description="EF-hand" evidence="3">
    <location>
        <begin position="68"/>
        <end position="86"/>
    </location>
</feature>
<comment type="caution">
    <text evidence="4">The sequence shown here is derived from an EMBL/GenBank/DDBJ whole genome shotgun (WGS) entry which is preliminary data.</text>
</comment>
<feature type="signal peptide" evidence="2">
    <location>
        <begin position="1"/>
        <end position="28"/>
    </location>
</feature>
<dbReference type="Gene3D" id="1.10.238.10">
    <property type="entry name" value="EF-hand"/>
    <property type="match status" value="1"/>
</dbReference>
<gene>
    <name evidence="4" type="ORF">SAMN05216402_1138</name>
</gene>
<reference evidence="4 5" key="1">
    <citation type="submission" date="2016-10" db="EMBL/GenBank/DDBJ databases">
        <authorList>
            <person name="Varghese N."/>
            <person name="Submissions S."/>
        </authorList>
    </citation>
    <scope>NUCLEOTIDE SEQUENCE [LARGE SCALE GENOMIC DNA]</scope>
    <source>
        <strain evidence="4 5">Nl1</strain>
    </source>
</reference>
<dbReference type="RefSeq" id="WP_074631348.1">
    <property type="nucleotide sequence ID" value="NZ_FNKY01000001.1"/>
</dbReference>
<accession>A0ABY0T9Z8</accession>
<dbReference type="InterPro" id="IPR018247">
    <property type="entry name" value="EF_Hand_1_Ca_BS"/>
</dbReference>
<dbReference type="InterPro" id="IPR002048">
    <property type="entry name" value="EF_hand_dom"/>
</dbReference>
<feature type="chain" id="PRO_5046013563" evidence="2">
    <location>
        <begin position="29"/>
        <end position="94"/>
    </location>
</feature>
<name>A0ABY0T9Z8_9PROT</name>
<dbReference type="Proteomes" id="UP000183471">
    <property type="component" value="Unassembled WGS sequence"/>
</dbReference>
<dbReference type="EMBL" id="FNKY01000001">
    <property type="protein sequence ID" value="SDQ51248.1"/>
    <property type="molecule type" value="Genomic_DNA"/>
</dbReference>
<sequence>MNHFPAFQKKTVQLSAILIVGISSLAHAETSVGPKEKNTSPPWELYDTDKDGYISAKEAEEQNMPARIFKSLDIDRDGRLNKDEFSATPPIQPD</sequence>
<dbReference type="CDD" id="cd00051">
    <property type="entry name" value="EFh"/>
    <property type="match status" value="1"/>
</dbReference>
<dbReference type="Pfam" id="PF13202">
    <property type="entry name" value="EF-hand_5"/>
    <property type="match status" value="2"/>
</dbReference>
<feature type="domain" description="EF-hand" evidence="3">
    <location>
        <begin position="46"/>
        <end position="58"/>
    </location>
</feature>
<feature type="region of interest" description="Disordered" evidence="1">
    <location>
        <begin position="29"/>
        <end position="48"/>
    </location>
</feature>